<comment type="similarity">
    <text evidence="2">Belongs to the DNA polymerase delta/II small subunit family.</text>
</comment>
<dbReference type="GO" id="GO:0006281">
    <property type="term" value="P:DNA repair"/>
    <property type="evidence" value="ECO:0007669"/>
    <property type="project" value="UniProtKB-ARBA"/>
</dbReference>
<dbReference type="InterPro" id="IPR007185">
    <property type="entry name" value="DNA_pol_a/d/e_bsu"/>
</dbReference>
<keyword evidence="5" id="KW-0548">Nucleotidyltransferase</keyword>
<dbReference type="OrthoDB" id="3763at2759"/>
<dbReference type="Pfam" id="PF18018">
    <property type="entry name" value="DNA_pol_D_N"/>
    <property type="match status" value="1"/>
</dbReference>
<comment type="subcellular location">
    <subcellularLocation>
        <location evidence="1">Nucleus</location>
    </subcellularLocation>
</comment>
<evidence type="ECO:0000256" key="7">
    <source>
        <dbReference type="ARBA" id="ARBA00022932"/>
    </source>
</evidence>
<dbReference type="PANTHER" id="PTHR10416:SF0">
    <property type="entry name" value="DNA POLYMERASE DELTA SUBUNIT 2"/>
    <property type="match status" value="1"/>
</dbReference>
<keyword evidence="7" id="KW-0239">DNA-directed DNA polymerase</keyword>
<evidence type="ECO:0000256" key="1">
    <source>
        <dbReference type="ARBA" id="ARBA00004123"/>
    </source>
</evidence>
<dbReference type="GO" id="GO:0003887">
    <property type="term" value="F:DNA-directed DNA polymerase activity"/>
    <property type="evidence" value="ECO:0007669"/>
    <property type="project" value="UniProtKB-KW"/>
</dbReference>
<keyword evidence="4" id="KW-0808">Transferase</keyword>
<reference evidence="13" key="1">
    <citation type="journal article" date="2018" name="Nat. Microbiol.">
        <title>Leveraging single-cell genomics to expand the fungal tree of life.</title>
        <authorList>
            <person name="Ahrendt S.R."/>
            <person name="Quandt C.A."/>
            <person name="Ciobanu D."/>
            <person name="Clum A."/>
            <person name="Salamov A."/>
            <person name="Andreopoulos B."/>
            <person name="Cheng J.F."/>
            <person name="Woyke T."/>
            <person name="Pelin A."/>
            <person name="Henrissat B."/>
            <person name="Reynolds N.K."/>
            <person name="Benny G.L."/>
            <person name="Smith M.E."/>
            <person name="James T.Y."/>
            <person name="Grigoriev I.V."/>
        </authorList>
    </citation>
    <scope>NUCLEOTIDE SEQUENCE [LARGE SCALE GENOMIC DNA]</scope>
    <source>
        <strain evidence="13">Baker2002</strain>
    </source>
</reference>
<dbReference type="AlphaFoldDB" id="A0A4P9ZBD1"/>
<evidence type="ECO:0000313" key="13">
    <source>
        <dbReference type="Proteomes" id="UP000268321"/>
    </source>
</evidence>
<dbReference type="GO" id="GO:0003677">
    <property type="term" value="F:DNA binding"/>
    <property type="evidence" value="ECO:0007669"/>
    <property type="project" value="InterPro"/>
</dbReference>
<evidence type="ECO:0000256" key="6">
    <source>
        <dbReference type="ARBA" id="ARBA00022705"/>
    </source>
</evidence>
<dbReference type="Pfam" id="PF04042">
    <property type="entry name" value="DNA_pol_E_B"/>
    <property type="match status" value="1"/>
</dbReference>
<dbReference type="Gene3D" id="2.40.50.430">
    <property type="match status" value="1"/>
</dbReference>
<evidence type="ECO:0000256" key="4">
    <source>
        <dbReference type="ARBA" id="ARBA00022679"/>
    </source>
</evidence>
<evidence type="ECO:0000256" key="3">
    <source>
        <dbReference type="ARBA" id="ARBA00012417"/>
    </source>
</evidence>
<name>A0A4P9ZBD1_9ASCO</name>
<dbReference type="GO" id="GO:0006273">
    <property type="term" value="P:lagging strand elongation"/>
    <property type="evidence" value="ECO:0007669"/>
    <property type="project" value="UniProtKB-ARBA"/>
</dbReference>
<dbReference type="FunFam" id="2.40.50.430:FF:000002">
    <property type="entry name" value="DNA polymerase delta subunit"/>
    <property type="match status" value="1"/>
</dbReference>
<dbReference type="GO" id="GO:0043625">
    <property type="term" value="C:delta DNA polymerase complex"/>
    <property type="evidence" value="ECO:0007669"/>
    <property type="project" value="TreeGrafter"/>
</dbReference>
<evidence type="ECO:0000256" key="9">
    <source>
        <dbReference type="ARBA" id="ARBA00049244"/>
    </source>
</evidence>
<comment type="catalytic activity">
    <reaction evidence="9">
        <text>DNA(n) + a 2'-deoxyribonucleoside 5'-triphosphate = DNA(n+1) + diphosphate</text>
        <dbReference type="Rhea" id="RHEA:22508"/>
        <dbReference type="Rhea" id="RHEA-COMP:17339"/>
        <dbReference type="Rhea" id="RHEA-COMP:17340"/>
        <dbReference type="ChEBI" id="CHEBI:33019"/>
        <dbReference type="ChEBI" id="CHEBI:61560"/>
        <dbReference type="ChEBI" id="CHEBI:173112"/>
        <dbReference type="EC" id="2.7.7.7"/>
    </reaction>
</comment>
<dbReference type="Gene3D" id="3.60.21.50">
    <property type="match status" value="1"/>
</dbReference>
<dbReference type="InterPro" id="IPR024826">
    <property type="entry name" value="DNA_pol_delta/II_ssu"/>
</dbReference>
<evidence type="ECO:0000256" key="8">
    <source>
        <dbReference type="ARBA" id="ARBA00023242"/>
    </source>
</evidence>
<accession>A0A4P9ZBD1</accession>
<keyword evidence="8" id="KW-0539">Nucleus</keyword>
<evidence type="ECO:0000256" key="5">
    <source>
        <dbReference type="ARBA" id="ARBA00022695"/>
    </source>
</evidence>
<dbReference type="Proteomes" id="UP000268321">
    <property type="component" value="Unassembled WGS sequence"/>
</dbReference>
<evidence type="ECO:0000259" key="10">
    <source>
        <dbReference type="Pfam" id="PF04042"/>
    </source>
</evidence>
<evidence type="ECO:0000256" key="2">
    <source>
        <dbReference type="ARBA" id="ARBA00006035"/>
    </source>
</evidence>
<organism evidence="12 13">
    <name type="scientific">Metschnikowia bicuspidata</name>
    <dbReference type="NCBI Taxonomy" id="27322"/>
    <lineage>
        <taxon>Eukaryota</taxon>
        <taxon>Fungi</taxon>
        <taxon>Dikarya</taxon>
        <taxon>Ascomycota</taxon>
        <taxon>Saccharomycotina</taxon>
        <taxon>Pichiomycetes</taxon>
        <taxon>Metschnikowiaceae</taxon>
        <taxon>Metschnikowia</taxon>
    </lineage>
</organism>
<feature type="domain" description="DNA polymerase delta subunit OB-fold" evidence="11">
    <location>
        <begin position="43"/>
        <end position="183"/>
    </location>
</feature>
<protein>
    <recommendedName>
        <fullName evidence="3">DNA-directed DNA polymerase</fullName>
        <ecNumber evidence="3">2.7.7.7</ecNumber>
    </recommendedName>
</protein>
<keyword evidence="6" id="KW-0235">DNA replication</keyword>
<keyword evidence="13" id="KW-1185">Reference proteome</keyword>
<feature type="domain" description="DNA polymerase alpha/delta/epsilon subunit B" evidence="10">
    <location>
        <begin position="205"/>
        <end position="427"/>
    </location>
</feature>
<evidence type="ECO:0000259" key="11">
    <source>
        <dbReference type="Pfam" id="PF18018"/>
    </source>
</evidence>
<gene>
    <name evidence="12" type="ORF">METBISCDRAFT_16968</name>
</gene>
<evidence type="ECO:0000313" key="12">
    <source>
        <dbReference type="EMBL" id="RKP30145.1"/>
    </source>
</evidence>
<dbReference type="EC" id="2.7.7.7" evidence="3"/>
<dbReference type="InterPro" id="IPR040663">
    <property type="entry name" value="DNA_pol_D_N"/>
</dbReference>
<dbReference type="EMBL" id="ML004465">
    <property type="protein sequence ID" value="RKP30145.1"/>
    <property type="molecule type" value="Genomic_DNA"/>
</dbReference>
<sequence>MEHLNKDIDTSERVQRVACSLKHTHDKLNHFALPNSARDYAHQFFSLYQQRLAMLKPRVDHETTRRWGNNTRQVNGKFIQHKPKILDITSGELCWVSGTIFSDMKHKLNILQEVERGTDDVLLQPPPKYLDAENEAVVMIEDESGRAILHNDALLRKSHLVTGCVVGVLGMEIQAGVLEIMEIVHPVPAPQQGAEERTAFPQEWIAFVSGLSVGRETALDLKIILLQQWLSGELGGSSDVGMARSISALVMVGNSIAEDEHEDTLDFSTTNNFGSKNTSKLSAESLAVFGLWLSEVLATVPVVVMPGDSDPCEVCLPQQPIHRALFGKNCAYVGSQSFSALTNPAWMELANGLRILATSGQNVNDIYKYGKNSPSLQLTLEIMELTLRWQVIVPTAPDTLYCYPYEDRDPFSLDETPNLYVVGNQCASGSRDIQLGPNSVTLVSVSAFLKTGEIVLVNTTTLETKTVRIVDGEKF</sequence>
<proteinExistence type="inferred from homology"/>
<dbReference type="PANTHER" id="PTHR10416">
    <property type="entry name" value="DNA POLYMERASE DELTA SUBUNIT 2"/>
    <property type="match status" value="1"/>
</dbReference>